<evidence type="ECO:0000256" key="8">
    <source>
        <dbReference type="ARBA" id="ARBA00023125"/>
    </source>
</evidence>
<dbReference type="InterPro" id="IPR006697">
    <property type="entry name" value="RecC"/>
</dbReference>
<keyword evidence="4 10" id="KW-0378">Hydrolase</keyword>
<keyword evidence="9 10" id="KW-0234">DNA repair</keyword>
<proteinExistence type="inferred from homology"/>
<keyword evidence="1 10" id="KW-0540">Nuclease</keyword>
<dbReference type="Pfam" id="PF04257">
    <property type="entry name" value="Exonuc_V_gamma"/>
    <property type="match status" value="1"/>
</dbReference>
<protein>
    <recommendedName>
        <fullName evidence="10">RecBCD enzyme subunit RecC</fullName>
    </recommendedName>
    <alternativeName>
        <fullName evidence="10">Exonuclease V subunit RecC</fullName>
        <shortName evidence="10">ExoV subunit RecC</shortName>
    </alternativeName>
    <alternativeName>
        <fullName evidence="10">Helicase/nuclease RecBCD subunit RecC</fullName>
    </alternativeName>
</protein>
<dbReference type="HAMAP" id="MF_01486">
    <property type="entry name" value="RecC"/>
    <property type="match status" value="1"/>
</dbReference>
<evidence type="ECO:0000256" key="9">
    <source>
        <dbReference type="ARBA" id="ARBA00023204"/>
    </source>
</evidence>
<dbReference type="PANTHER" id="PTHR30591">
    <property type="entry name" value="RECBCD ENZYME SUBUNIT RECC"/>
    <property type="match status" value="1"/>
</dbReference>
<dbReference type="RefSeq" id="WP_187754317.1">
    <property type="nucleotide sequence ID" value="NZ_JABURY010000004.1"/>
</dbReference>
<dbReference type="SUPFAM" id="SSF52540">
    <property type="entry name" value="P-loop containing nucleoside triphosphate hydrolases"/>
    <property type="match status" value="2"/>
</dbReference>
<sequence length="1105" mass="128855">MFTVYHSNQLDLLKELTSQLITIQPLDGVFAPEIILVQSQGMGQWLQIQLAEKLGIAANIQYPFPTQFVWDIYRVFDPNLPKDNIFNTDFMTWALLDILPKLIKQTQFTALRNYFNFADDEQKYYQLASSIAQLFDQYLVYRVDWLKTWENGQLVSGLDHAQNWQAALWQELVAYSKSLAIPFVHRAEIHVNVIKALNNLSNSLIIEKLPKRIFVFGIVSLPPLYLELFYSLSQHIDVHFMFMNPCRQYWGDIIDHSFLTKHINSNDTIDNLIQTTNPLLASWGKLGRDHLALLQNYNTKNDIEAFVDYDCNCLLSKVQQSILDMQSVLNYSDSFTETKQQYIEQNDHSIEFHVCHSEQREVEVLYDNLLAILDQHPDIHLNECVVMVADIDHYAPYIQAVFDNAPKHRYLPYTIADQKLKYIDPIVQGFFLLLELPHSRLEIEFIFNILEIPSIAKRFSLNEENLVQLRNWIIDSGIRWGLESAIDKPHSWLMGLNRMLLGYMMESKLESWQNIFPYDESTGLNAELVGFLSDFILMIAKWRNLLTQSHSSCQWLHLCADLLADFFISDVNSEPLLLMIKEQWQKILHQANIADYGKAIDIVILKNFMQTKFDNHYLSHRFLVGKINFCTLMPMRSVPFKVVCLLGMNDGAYPRAVSPFGFDLISRHARIGDRSRRNDDRYLFLEALLSAEKKLYISYIGHDIQTNEPRYPSILVDELWHYIRQGYRLDGDQLATSEVAVDKLQAHLIEQHTRMPFHRYNFQKSDGYHLKTISYADEWLPAAKCQGASTLFQQPLPKQIINTITLDELKQFYRHPIKQFTKKRLGYTINTNDEQLPDTENFNLDGLQRFYINNQILNQFMLQQDVTTQLDDKLFQKMLLSNQLPYGAFGQLLYAEQKSLMQLLIERIKQAKTGEFKSLDINLMIDEISLVGRINYLQPDGILQWRSAKLTVKDGVSLWIEHLVYCILQANNVPFYNRMYGRDESQWCFDPISPDKALNLLSDLVNGYINGLNQPLFMPLQSSWHWLETAYDAEKQIITDDMAILSKAKNHFIAKWQGGIGLTAEYDDYYHRLYPELNDELIDNAIVSIERYLLPIIQHHVKDIS</sequence>
<organism evidence="12 13">
    <name type="scientific">Frischella japonica</name>
    <dbReference type="NCBI Taxonomy" id="2741544"/>
    <lineage>
        <taxon>Bacteria</taxon>
        <taxon>Pseudomonadati</taxon>
        <taxon>Pseudomonadota</taxon>
        <taxon>Gammaproteobacteria</taxon>
        <taxon>Orbales</taxon>
        <taxon>Orbaceae</taxon>
        <taxon>Frischella</taxon>
    </lineage>
</organism>
<dbReference type="Gene3D" id="1.10.10.160">
    <property type="match status" value="1"/>
</dbReference>
<comment type="function">
    <text evidence="10">A helicase/nuclease that prepares dsDNA breaks (DSB) for recombinational DNA repair. Binds to DSBs and unwinds DNA via a highly rapid and processive ATP-dependent bidirectional helicase activity. Unwinds dsDNA until it encounters a Chi (crossover hotspot instigator) sequence from the 3' direction. Cuts ssDNA a few nucleotides 3' to the Chi site. The properties and activities of the enzyme are changed at Chi. The Chi-altered holoenzyme produces a long 3'-ssDNA overhang and facilitates RecA-binding to the ssDNA for homologous DNA recombination and repair. Holoenzyme degrades any linearized DNA that is unable to undergo homologous recombination. In the holoenzyme this subunit recognizes the wild-type Chi sequence, and when added to isolated RecB increases its ATP-dependent helicase processivity.</text>
</comment>
<evidence type="ECO:0000313" key="13">
    <source>
        <dbReference type="Proteomes" id="UP000651208"/>
    </source>
</evidence>
<keyword evidence="5 10" id="KW-0347">Helicase</keyword>
<evidence type="ECO:0000256" key="5">
    <source>
        <dbReference type="ARBA" id="ARBA00022806"/>
    </source>
</evidence>
<comment type="subunit">
    <text evidence="10">Heterotrimer of RecB, RecC and RecD. All subunits contribute to DNA-binding.</text>
</comment>
<evidence type="ECO:0000256" key="4">
    <source>
        <dbReference type="ARBA" id="ARBA00022801"/>
    </source>
</evidence>
<dbReference type="InterPro" id="IPR011335">
    <property type="entry name" value="Restrct_endonuc-II-like"/>
</dbReference>
<evidence type="ECO:0000256" key="7">
    <source>
        <dbReference type="ARBA" id="ARBA00022840"/>
    </source>
</evidence>
<keyword evidence="3 10" id="KW-0227">DNA damage</keyword>
<gene>
    <name evidence="10 12" type="primary">recC</name>
    <name evidence="12" type="ORF">FcAc13_00855</name>
</gene>
<keyword evidence="6 10" id="KW-0269">Exonuclease</keyword>
<evidence type="ECO:0000256" key="1">
    <source>
        <dbReference type="ARBA" id="ARBA00022722"/>
    </source>
</evidence>
<dbReference type="NCBIfam" id="TIGR01450">
    <property type="entry name" value="recC"/>
    <property type="match status" value="1"/>
</dbReference>
<feature type="domain" description="RecC C-terminal" evidence="11">
    <location>
        <begin position="802"/>
        <end position="1030"/>
    </location>
</feature>
<dbReference type="Gene3D" id="3.40.50.300">
    <property type="entry name" value="P-loop containing nucleotide triphosphate hydrolases"/>
    <property type="match status" value="2"/>
</dbReference>
<dbReference type="InterPro" id="IPR041500">
    <property type="entry name" value="RecC_C"/>
</dbReference>
<evidence type="ECO:0000256" key="6">
    <source>
        <dbReference type="ARBA" id="ARBA00022839"/>
    </source>
</evidence>
<dbReference type="PIRSF" id="PIRSF000980">
    <property type="entry name" value="RecC"/>
    <property type="match status" value="1"/>
</dbReference>
<keyword evidence="2 10" id="KW-0547">Nucleotide-binding</keyword>
<evidence type="ECO:0000256" key="10">
    <source>
        <dbReference type="HAMAP-Rule" id="MF_01486"/>
    </source>
</evidence>
<dbReference type="InterPro" id="IPR027417">
    <property type="entry name" value="P-loop_NTPase"/>
</dbReference>
<dbReference type="CDD" id="cd22353">
    <property type="entry name" value="RecC_C-like"/>
    <property type="match status" value="1"/>
</dbReference>
<name>A0ABR7QV39_9GAMM</name>
<evidence type="ECO:0000313" key="12">
    <source>
        <dbReference type="EMBL" id="MBC9129858.1"/>
    </source>
</evidence>
<evidence type="ECO:0000256" key="3">
    <source>
        <dbReference type="ARBA" id="ARBA00022763"/>
    </source>
</evidence>
<dbReference type="EMBL" id="JABURY010000004">
    <property type="protein sequence ID" value="MBC9129858.1"/>
    <property type="molecule type" value="Genomic_DNA"/>
</dbReference>
<comment type="similarity">
    <text evidence="10">Belongs to the RecC family.</text>
</comment>
<evidence type="ECO:0000256" key="2">
    <source>
        <dbReference type="ARBA" id="ARBA00022741"/>
    </source>
</evidence>
<reference evidence="12 13" key="1">
    <citation type="submission" date="2020-06" db="EMBL/GenBank/DDBJ databases">
        <title>Frischella cerana isolated from Apis cerana gut homogenate.</title>
        <authorList>
            <person name="Wolter L.A."/>
            <person name="Suenami S."/>
            <person name="Miyazaki R."/>
        </authorList>
    </citation>
    <scope>NUCLEOTIDE SEQUENCE [LARGE SCALE GENOMIC DNA]</scope>
    <source>
        <strain evidence="12 13">Ac13</strain>
    </source>
</reference>
<keyword evidence="13" id="KW-1185">Reference proteome</keyword>
<keyword evidence="7 10" id="KW-0067">ATP-binding</keyword>
<evidence type="ECO:0000259" key="11">
    <source>
        <dbReference type="Pfam" id="PF17946"/>
    </source>
</evidence>
<dbReference type="PANTHER" id="PTHR30591:SF1">
    <property type="entry name" value="RECBCD ENZYME SUBUNIT RECC"/>
    <property type="match status" value="1"/>
</dbReference>
<dbReference type="Gene3D" id="1.10.10.990">
    <property type="match status" value="1"/>
</dbReference>
<comment type="miscellaneous">
    <text evidence="10">In the RecBCD complex, RecB has a slow 3'-5' helicase, an exonuclease activity and loads RecA onto ssDNA, RecD has a fast 5'-3' helicase activity, while RecC stimulates the ATPase and processivity of the RecB helicase and contributes to recognition of the Chi site.</text>
</comment>
<keyword evidence="8 10" id="KW-0238">DNA-binding</keyword>
<dbReference type="Proteomes" id="UP000651208">
    <property type="component" value="Unassembled WGS sequence"/>
</dbReference>
<dbReference type="GO" id="GO:0008854">
    <property type="term" value="F:exodeoxyribonuclease V activity"/>
    <property type="evidence" value="ECO:0007669"/>
    <property type="project" value="UniProtKB-EC"/>
</dbReference>
<accession>A0ABR7QV39</accession>
<comment type="caution">
    <text evidence="12">The sequence shown here is derived from an EMBL/GenBank/DDBJ whole genome shotgun (WGS) entry which is preliminary data.</text>
</comment>
<dbReference type="SUPFAM" id="SSF52980">
    <property type="entry name" value="Restriction endonuclease-like"/>
    <property type="match status" value="1"/>
</dbReference>
<dbReference type="InterPro" id="IPR013986">
    <property type="entry name" value="DExx_box_DNA_helicase_dom_sf"/>
</dbReference>
<dbReference type="Gene3D" id="3.40.50.10930">
    <property type="match status" value="1"/>
</dbReference>
<dbReference type="Pfam" id="PF17946">
    <property type="entry name" value="RecC_C"/>
    <property type="match status" value="1"/>
</dbReference>